<dbReference type="EMBL" id="LAZR01016742">
    <property type="protein sequence ID" value="KKM03185.1"/>
    <property type="molecule type" value="Genomic_DNA"/>
</dbReference>
<accession>A0A0F9GWH4</accession>
<protein>
    <submittedName>
        <fullName evidence="1">Uncharacterized protein</fullName>
    </submittedName>
</protein>
<name>A0A0F9GWH4_9ZZZZ</name>
<comment type="caution">
    <text evidence="1">The sequence shown here is derived from an EMBL/GenBank/DDBJ whole genome shotgun (WGS) entry which is preliminary data.</text>
</comment>
<gene>
    <name evidence="1" type="ORF">LCGC14_1776920</name>
</gene>
<organism evidence="1">
    <name type="scientific">marine sediment metagenome</name>
    <dbReference type="NCBI Taxonomy" id="412755"/>
    <lineage>
        <taxon>unclassified sequences</taxon>
        <taxon>metagenomes</taxon>
        <taxon>ecological metagenomes</taxon>
    </lineage>
</organism>
<reference evidence="1" key="1">
    <citation type="journal article" date="2015" name="Nature">
        <title>Complex archaea that bridge the gap between prokaryotes and eukaryotes.</title>
        <authorList>
            <person name="Spang A."/>
            <person name="Saw J.H."/>
            <person name="Jorgensen S.L."/>
            <person name="Zaremba-Niedzwiedzka K."/>
            <person name="Martijn J."/>
            <person name="Lind A.E."/>
            <person name="van Eijk R."/>
            <person name="Schleper C."/>
            <person name="Guy L."/>
            <person name="Ettema T.J."/>
        </authorList>
    </citation>
    <scope>NUCLEOTIDE SEQUENCE</scope>
</reference>
<evidence type="ECO:0000313" key="1">
    <source>
        <dbReference type="EMBL" id="KKM03185.1"/>
    </source>
</evidence>
<sequence length="41" mass="4821">YNLRTLDTHRKKTAIGFPDEKVAKMQVLKHEIKTLKRKRAG</sequence>
<proteinExistence type="predicted"/>
<feature type="non-terminal residue" evidence="1">
    <location>
        <position position="1"/>
    </location>
</feature>
<dbReference type="AlphaFoldDB" id="A0A0F9GWH4"/>